<gene>
    <name evidence="1" type="ORF">M9H77_34317</name>
</gene>
<accession>A0ACB9ZMZ5</accession>
<sequence length="239" mass="26499">MWRKPLQAYASSALRRQSWSWRLMATRGQPTASGAINSIILRSLKDHYLEISRMNPPPKISPPSPFTVVKGAIDGGGPVLKRSYADEEINISVMRLPTIIPGDDQEDNDNDSMNQLFLHVGISKPGQPECLSFLCGLYPDALGIHSVSMLPKSGSSGYHVNPTRYNGPVFEDLDARVRDAFHGYIDERGVNESLFPFLQAWVYVKEHRNLSRWFKSVGSFVSEAKEGASTEVKEGASSS</sequence>
<dbReference type="Proteomes" id="UP001060085">
    <property type="component" value="Linkage Group LG08"/>
</dbReference>
<keyword evidence="2" id="KW-1185">Reference proteome</keyword>
<comment type="caution">
    <text evidence="1">The sequence shown here is derived from an EMBL/GenBank/DDBJ whole genome shotgun (WGS) entry which is preliminary data.</text>
</comment>
<protein>
    <submittedName>
        <fullName evidence="1">Uncharacterized protein</fullName>
    </submittedName>
</protein>
<name>A0ACB9ZMZ5_CATRO</name>
<proteinExistence type="predicted"/>
<dbReference type="EMBL" id="CM044708">
    <property type="protein sequence ID" value="KAI5648312.1"/>
    <property type="molecule type" value="Genomic_DNA"/>
</dbReference>
<evidence type="ECO:0000313" key="1">
    <source>
        <dbReference type="EMBL" id="KAI5648312.1"/>
    </source>
</evidence>
<organism evidence="1 2">
    <name type="scientific">Catharanthus roseus</name>
    <name type="common">Madagascar periwinkle</name>
    <name type="synonym">Vinca rosea</name>
    <dbReference type="NCBI Taxonomy" id="4058"/>
    <lineage>
        <taxon>Eukaryota</taxon>
        <taxon>Viridiplantae</taxon>
        <taxon>Streptophyta</taxon>
        <taxon>Embryophyta</taxon>
        <taxon>Tracheophyta</taxon>
        <taxon>Spermatophyta</taxon>
        <taxon>Magnoliopsida</taxon>
        <taxon>eudicotyledons</taxon>
        <taxon>Gunneridae</taxon>
        <taxon>Pentapetalae</taxon>
        <taxon>asterids</taxon>
        <taxon>lamiids</taxon>
        <taxon>Gentianales</taxon>
        <taxon>Apocynaceae</taxon>
        <taxon>Rauvolfioideae</taxon>
        <taxon>Vinceae</taxon>
        <taxon>Catharanthinae</taxon>
        <taxon>Catharanthus</taxon>
    </lineage>
</organism>
<evidence type="ECO:0000313" key="2">
    <source>
        <dbReference type="Proteomes" id="UP001060085"/>
    </source>
</evidence>
<reference evidence="2" key="1">
    <citation type="journal article" date="2023" name="Nat. Plants">
        <title>Single-cell RNA sequencing provides a high-resolution roadmap for understanding the multicellular compartmentation of specialized metabolism.</title>
        <authorList>
            <person name="Sun S."/>
            <person name="Shen X."/>
            <person name="Li Y."/>
            <person name="Li Y."/>
            <person name="Wang S."/>
            <person name="Li R."/>
            <person name="Zhang H."/>
            <person name="Shen G."/>
            <person name="Guo B."/>
            <person name="Wei J."/>
            <person name="Xu J."/>
            <person name="St-Pierre B."/>
            <person name="Chen S."/>
            <person name="Sun C."/>
        </authorList>
    </citation>
    <scope>NUCLEOTIDE SEQUENCE [LARGE SCALE GENOMIC DNA]</scope>
</reference>